<protein>
    <recommendedName>
        <fullName evidence="3">cysteine--tRNA ligase</fullName>
        <ecNumber evidence="3">6.1.1.16</ecNumber>
    </recommendedName>
    <alternativeName>
        <fullName evidence="11">Cysteinyl-tRNA synthetase</fullName>
    </alternativeName>
</protein>
<evidence type="ECO:0000256" key="4">
    <source>
        <dbReference type="ARBA" id="ARBA00022598"/>
    </source>
</evidence>
<keyword evidence="8" id="KW-0067">ATP-binding</keyword>
<dbReference type="GO" id="GO:0046872">
    <property type="term" value="F:metal ion binding"/>
    <property type="evidence" value="ECO:0007669"/>
    <property type="project" value="UniProtKB-KW"/>
</dbReference>
<keyword evidence="6" id="KW-0547">Nucleotide-binding</keyword>
<feature type="domain" description="tRNA synthetases class I catalytic" evidence="19">
    <location>
        <begin position="65"/>
        <end position="352"/>
    </location>
</feature>
<evidence type="ECO:0000313" key="21">
    <source>
        <dbReference type="Proteomes" id="UP000192247"/>
    </source>
</evidence>
<dbReference type="EC" id="6.1.1.16" evidence="3"/>
<dbReference type="PANTHER" id="PTHR10890">
    <property type="entry name" value="CYSTEINYL-TRNA SYNTHETASE"/>
    <property type="match status" value="1"/>
</dbReference>
<evidence type="ECO:0000256" key="2">
    <source>
        <dbReference type="ARBA" id="ARBA00005594"/>
    </source>
</evidence>
<dbReference type="OrthoDB" id="438179at2759"/>
<dbReference type="FunCoup" id="A0A1V9XXK2">
    <property type="interactions" value="252"/>
</dbReference>
<comment type="catalytic activity">
    <reaction evidence="14">
        <text>S-disulfanyl-L-cysteine + tRNA(Cys) + ATP = (S)-disulfanyl-L-cysteinyl-tRNA(Cys) + AMP + diphosphate</text>
        <dbReference type="Rhea" id="RHEA:78651"/>
        <dbReference type="Rhea" id="RHEA-COMP:9661"/>
        <dbReference type="Rhea" id="RHEA-COMP:19120"/>
        <dbReference type="ChEBI" id="CHEBI:30616"/>
        <dbReference type="ChEBI" id="CHEBI:33019"/>
        <dbReference type="ChEBI" id="CHEBI:78442"/>
        <dbReference type="ChEBI" id="CHEBI:229465"/>
        <dbReference type="ChEBI" id="CHEBI:229521"/>
        <dbReference type="ChEBI" id="CHEBI:456215"/>
    </reaction>
    <physiologicalReaction direction="left-to-right" evidence="14">
        <dbReference type="Rhea" id="RHEA:78652"/>
    </physiologicalReaction>
</comment>
<dbReference type="InterPro" id="IPR014729">
    <property type="entry name" value="Rossmann-like_a/b/a_fold"/>
</dbReference>
<evidence type="ECO:0000256" key="11">
    <source>
        <dbReference type="ARBA" id="ARBA00031499"/>
    </source>
</evidence>
<reference evidence="20 21" key="1">
    <citation type="journal article" date="2017" name="Gigascience">
        <title>Draft genome of the honey bee ectoparasitic mite, Tropilaelaps mercedesae, is shaped by the parasitic life history.</title>
        <authorList>
            <person name="Dong X."/>
            <person name="Armstrong S.D."/>
            <person name="Xia D."/>
            <person name="Makepeace B.L."/>
            <person name="Darby A.C."/>
            <person name="Kadowaki T."/>
        </authorList>
    </citation>
    <scope>NUCLEOTIDE SEQUENCE [LARGE SCALE GENOMIC DNA]</scope>
    <source>
        <strain evidence="20">Wuxi-XJTLU</strain>
    </source>
</reference>
<dbReference type="PANTHER" id="PTHR10890:SF27">
    <property type="entry name" value="CYSTEINE--TRNA LIGASE, MITOCHONDRIAL-RELATED"/>
    <property type="match status" value="1"/>
</dbReference>
<name>A0A1V9XXK2_9ACAR</name>
<proteinExistence type="inferred from homology"/>
<keyword evidence="10" id="KW-0030">Aminoacyl-tRNA synthetase</keyword>
<evidence type="ECO:0000256" key="18">
    <source>
        <dbReference type="ARBA" id="ARBA00049046"/>
    </source>
</evidence>
<dbReference type="InterPro" id="IPR009080">
    <property type="entry name" value="tRNAsynth_Ia_anticodon-bd"/>
</dbReference>
<evidence type="ECO:0000259" key="19">
    <source>
        <dbReference type="Pfam" id="PF01406"/>
    </source>
</evidence>
<evidence type="ECO:0000256" key="6">
    <source>
        <dbReference type="ARBA" id="ARBA00022741"/>
    </source>
</evidence>
<evidence type="ECO:0000256" key="10">
    <source>
        <dbReference type="ARBA" id="ARBA00023146"/>
    </source>
</evidence>
<dbReference type="STRING" id="418985.A0A1V9XXK2"/>
<dbReference type="InterPro" id="IPR024909">
    <property type="entry name" value="Cys-tRNA/MSH_ligase"/>
</dbReference>
<evidence type="ECO:0000256" key="5">
    <source>
        <dbReference type="ARBA" id="ARBA00022723"/>
    </source>
</evidence>
<evidence type="ECO:0000256" key="17">
    <source>
        <dbReference type="ARBA" id="ARBA00048609"/>
    </source>
</evidence>
<evidence type="ECO:0000256" key="3">
    <source>
        <dbReference type="ARBA" id="ARBA00012832"/>
    </source>
</evidence>
<comment type="function">
    <text evidence="13">In addition to its role as an aminoacyl-tRNA synthetase, has also cysteine persulfide synthase activity. Produces reactive persulfide species such as cysteine persulfide (CysSSH) from substrate cysteine and mediate direct incorporation of CysSSH into proteins during translations, resulting in protein persulfides and polysulfides. CysSSHs behave as potent antioxidants and cellular protectants.</text>
</comment>
<dbReference type="GO" id="GO:0005524">
    <property type="term" value="F:ATP binding"/>
    <property type="evidence" value="ECO:0007669"/>
    <property type="project" value="UniProtKB-KW"/>
</dbReference>
<keyword evidence="21" id="KW-1185">Reference proteome</keyword>
<dbReference type="Proteomes" id="UP000192247">
    <property type="component" value="Unassembled WGS sequence"/>
</dbReference>
<accession>A0A1V9XXK2</accession>
<dbReference type="SUPFAM" id="SSF47323">
    <property type="entry name" value="Anticodon-binding domain of a subclass of class I aminoacyl-tRNA synthetases"/>
    <property type="match status" value="1"/>
</dbReference>
<comment type="cofactor">
    <cofactor evidence="1">
        <name>Zn(2+)</name>
        <dbReference type="ChEBI" id="CHEBI:29105"/>
    </cofactor>
</comment>
<evidence type="ECO:0000313" key="20">
    <source>
        <dbReference type="EMBL" id="OQR78162.1"/>
    </source>
</evidence>
<dbReference type="Gene3D" id="3.40.50.620">
    <property type="entry name" value="HUPs"/>
    <property type="match status" value="1"/>
</dbReference>
<comment type="similarity">
    <text evidence="2">Belongs to the class-I aminoacyl-tRNA synthetase family.</text>
</comment>
<dbReference type="Pfam" id="PF01406">
    <property type="entry name" value="tRNA-synt_1e"/>
    <property type="match status" value="1"/>
</dbReference>
<evidence type="ECO:0000256" key="12">
    <source>
        <dbReference type="ARBA" id="ARBA00043868"/>
    </source>
</evidence>
<comment type="caution">
    <text evidence="20">The sequence shown here is derived from an EMBL/GenBank/DDBJ whole genome shotgun (WGS) entry which is preliminary data.</text>
</comment>
<comment type="catalytic activity">
    <reaction evidence="15">
        <text>2 L-cysteine = S-sulfanyl-L-cysteine + L-alanine</text>
        <dbReference type="Rhea" id="RHEA:78543"/>
        <dbReference type="ChEBI" id="CHEBI:35235"/>
        <dbReference type="ChEBI" id="CHEBI:57972"/>
        <dbReference type="ChEBI" id="CHEBI:58591"/>
    </reaction>
    <physiologicalReaction direction="left-to-right" evidence="15">
        <dbReference type="Rhea" id="RHEA:78544"/>
    </physiologicalReaction>
</comment>
<dbReference type="GO" id="GO:0004817">
    <property type="term" value="F:cysteine-tRNA ligase activity"/>
    <property type="evidence" value="ECO:0007669"/>
    <property type="project" value="UniProtKB-EC"/>
</dbReference>
<comment type="catalytic activity">
    <reaction evidence="18">
        <text>tRNA(Cys) + L-cysteine + ATP = L-cysteinyl-tRNA(Cys) + AMP + diphosphate</text>
        <dbReference type="Rhea" id="RHEA:17773"/>
        <dbReference type="Rhea" id="RHEA-COMP:9661"/>
        <dbReference type="Rhea" id="RHEA-COMP:9679"/>
        <dbReference type="ChEBI" id="CHEBI:30616"/>
        <dbReference type="ChEBI" id="CHEBI:33019"/>
        <dbReference type="ChEBI" id="CHEBI:35235"/>
        <dbReference type="ChEBI" id="CHEBI:78442"/>
        <dbReference type="ChEBI" id="CHEBI:78517"/>
        <dbReference type="ChEBI" id="CHEBI:456215"/>
        <dbReference type="EC" id="6.1.1.16"/>
    </reaction>
    <physiologicalReaction direction="right-to-left" evidence="18">
        <dbReference type="Rhea" id="RHEA:17775"/>
    </physiologicalReaction>
</comment>
<dbReference type="EMBL" id="MNPL01002579">
    <property type="protein sequence ID" value="OQR78162.1"/>
    <property type="molecule type" value="Genomic_DNA"/>
</dbReference>
<evidence type="ECO:0000256" key="13">
    <source>
        <dbReference type="ARBA" id="ARBA00045476"/>
    </source>
</evidence>
<dbReference type="CDD" id="cd00672">
    <property type="entry name" value="CysRS_core"/>
    <property type="match status" value="1"/>
</dbReference>
<keyword evidence="7" id="KW-0862">Zinc</keyword>
<evidence type="ECO:0000256" key="8">
    <source>
        <dbReference type="ARBA" id="ARBA00022840"/>
    </source>
</evidence>
<dbReference type="InterPro" id="IPR032678">
    <property type="entry name" value="tRNA-synt_1_cat_dom"/>
</dbReference>
<dbReference type="HAMAP" id="MF_00041">
    <property type="entry name" value="Cys_tRNA_synth"/>
    <property type="match status" value="1"/>
</dbReference>
<dbReference type="GO" id="GO:0005737">
    <property type="term" value="C:cytoplasm"/>
    <property type="evidence" value="ECO:0007669"/>
    <property type="project" value="TreeGrafter"/>
</dbReference>
<keyword evidence="9" id="KW-0648">Protein biosynthesis</keyword>
<evidence type="ECO:0000256" key="1">
    <source>
        <dbReference type="ARBA" id="ARBA00001947"/>
    </source>
</evidence>
<dbReference type="InterPro" id="IPR015803">
    <property type="entry name" value="Cys-tRNA-ligase"/>
</dbReference>
<comment type="catalytic activity">
    <reaction evidence="16">
        <text>S-sulfanyl-L-cysteine + L-cysteine = S-disulfanyl-L-cysteine + L-alanine</text>
        <dbReference type="Rhea" id="RHEA:78627"/>
        <dbReference type="ChEBI" id="CHEBI:35235"/>
        <dbReference type="ChEBI" id="CHEBI:57972"/>
        <dbReference type="ChEBI" id="CHEBI:58591"/>
        <dbReference type="ChEBI" id="CHEBI:229465"/>
    </reaction>
    <physiologicalReaction direction="left-to-right" evidence="16">
        <dbReference type="Rhea" id="RHEA:78628"/>
    </physiologicalReaction>
</comment>
<keyword evidence="4 20" id="KW-0436">Ligase</keyword>
<comment type="function">
    <text evidence="12">Mitochondrial cysteine-specific aminoacyl-tRNA synthetase that catalyzes the ATP-dependent ligation of cysteine to tRNA(Cys).</text>
</comment>
<evidence type="ECO:0000256" key="14">
    <source>
        <dbReference type="ARBA" id="ARBA00047499"/>
    </source>
</evidence>
<dbReference type="AlphaFoldDB" id="A0A1V9XXK2"/>
<evidence type="ECO:0000256" key="7">
    <source>
        <dbReference type="ARBA" id="ARBA00022833"/>
    </source>
</evidence>
<sequence length="527" mass="60392">MRLTFKNVHKGVRFWQSNIHLKLVSSIENPASNGTREIETASSNPQQFQVYSSLSKTKETLKLKTDNLVTWYSCGPTVYDNSHIGHAICYIRFDLIRRILESHKFAVVYAMNVTDIDDKIIQRAKDLNLDFQEVAKKYEASFFQDLLDLNVRMPSIVLRATEYMKDIVHFIQELIKLNYAYTTSQGVFFDTARDAAYPRFRHMNVDETVRGVKRNVRDFALWKPAKQGEPFWETPFGPGRPGWHIECSTMASKVFGDRLDVHSGGKDLEFPHHENEEAQCCAFHGRSNWATHYIHSGYVKLSGEKMSKSIGNVLTIKEMLKKYTADQLRMMCLRLPYWEHVEIREPFLNEAVSLLAKLSDALALSDDYLRGRFSADINQDVLLRALRETQTSVDAALLDNFDFARATARVMILTQMLVNELRRESRDRAGSGAVAVASVSSFIRNFYIGLGFRLDTSQAVADDLCLKSILDKAVDFRFEMRKLALSSNSGEQRNHLLARCDNFRKVLEVDGVLIKDHVDRSSWVISK</sequence>
<dbReference type="NCBIfam" id="TIGR00435">
    <property type="entry name" value="cysS"/>
    <property type="match status" value="1"/>
</dbReference>
<comment type="catalytic activity">
    <reaction evidence="17">
        <text>S-sulfanyl-L-cysteine + tRNA(Cys) + ATP = (S)-sulfanyl-L-cysteinyl-tRNA(Cys) + AMP + diphosphate</text>
        <dbReference type="Rhea" id="RHEA:78647"/>
        <dbReference type="Rhea" id="RHEA-COMP:9661"/>
        <dbReference type="Rhea" id="RHEA-COMP:19119"/>
        <dbReference type="ChEBI" id="CHEBI:30616"/>
        <dbReference type="ChEBI" id="CHEBI:33019"/>
        <dbReference type="ChEBI" id="CHEBI:58591"/>
        <dbReference type="ChEBI" id="CHEBI:78442"/>
        <dbReference type="ChEBI" id="CHEBI:229520"/>
        <dbReference type="ChEBI" id="CHEBI:456215"/>
    </reaction>
    <physiologicalReaction direction="left-to-right" evidence="17">
        <dbReference type="Rhea" id="RHEA:78648"/>
    </physiologicalReaction>
</comment>
<organism evidence="20 21">
    <name type="scientific">Tropilaelaps mercedesae</name>
    <dbReference type="NCBI Taxonomy" id="418985"/>
    <lineage>
        <taxon>Eukaryota</taxon>
        <taxon>Metazoa</taxon>
        <taxon>Ecdysozoa</taxon>
        <taxon>Arthropoda</taxon>
        <taxon>Chelicerata</taxon>
        <taxon>Arachnida</taxon>
        <taxon>Acari</taxon>
        <taxon>Parasitiformes</taxon>
        <taxon>Mesostigmata</taxon>
        <taxon>Gamasina</taxon>
        <taxon>Dermanyssoidea</taxon>
        <taxon>Laelapidae</taxon>
        <taxon>Tropilaelaps</taxon>
    </lineage>
</organism>
<dbReference type="GO" id="GO:0006423">
    <property type="term" value="P:cysteinyl-tRNA aminoacylation"/>
    <property type="evidence" value="ECO:0007669"/>
    <property type="project" value="InterPro"/>
</dbReference>
<dbReference type="PRINTS" id="PR00983">
    <property type="entry name" value="TRNASYNTHCYS"/>
</dbReference>
<dbReference type="SUPFAM" id="SSF52374">
    <property type="entry name" value="Nucleotidylyl transferase"/>
    <property type="match status" value="1"/>
</dbReference>
<gene>
    <name evidence="20" type="ORF">BIW11_06592</name>
</gene>
<evidence type="ECO:0000256" key="9">
    <source>
        <dbReference type="ARBA" id="ARBA00022917"/>
    </source>
</evidence>
<dbReference type="InParanoid" id="A0A1V9XXK2"/>
<evidence type="ECO:0000256" key="15">
    <source>
        <dbReference type="ARBA" id="ARBA00047548"/>
    </source>
</evidence>
<keyword evidence="5" id="KW-0479">Metal-binding</keyword>
<evidence type="ECO:0000256" key="16">
    <source>
        <dbReference type="ARBA" id="ARBA00047731"/>
    </source>
</evidence>